<dbReference type="EMBL" id="KD141171">
    <property type="protein sequence ID" value="EMS57746.1"/>
    <property type="molecule type" value="Genomic_DNA"/>
</dbReference>
<name>M7ZDM9_TRIUA</name>
<accession>M7ZDM9</accession>
<feature type="region of interest" description="Disordered" evidence="1">
    <location>
        <begin position="49"/>
        <end position="71"/>
    </location>
</feature>
<protein>
    <submittedName>
        <fullName evidence="2">Uncharacterized protein</fullName>
    </submittedName>
</protein>
<evidence type="ECO:0000256" key="1">
    <source>
        <dbReference type="SAM" id="MobiDB-lite"/>
    </source>
</evidence>
<sequence>MPVHAYSRAGMPMPFHEAGVRDADAGVRSAHGAEMPVHPDPGAGMPVPHSNPHAGLRGAADAAAPSPHAGVRDSIAGIRSTHGAGVRDSIAGIRSTDGARVRYSIPEMPLHPDPRAGVRVPCSHPHASLRHASTDDVPSCRSGVPTAGAGVRSAAGARVPARVRHAHVHSSGPPVVLSMHGSTLTLRGYILRGIKGCETD</sequence>
<evidence type="ECO:0000313" key="2">
    <source>
        <dbReference type="EMBL" id="EMS57746.1"/>
    </source>
</evidence>
<gene>
    <name evidence="2" type="ORF">TRIUR3_11447</name>
</gene>
<dbReference type="AlphaFoldDB" id="M7ZDM9"/>
<feature type="compositionally biased region" description="Low complexity" evidence="1">
    <location>
        <begin position="52"/>
        <end position="69"/>
    </location>
</feature>
<proteinExistence type="predicted"/>
<organism evidence="2">
    <name type="scientific">Triticum urartu</name>
    <name type="common">Red wild einkorn</name>
    <name type="synonym">Crithodium urartu</name>
    <dbReference type="NCBI Taxonomy" id="4572"/>
    <lineage>
        <taxon>Eukaryota</taxon>
        <taxon>Viridiplantae</taxon>
        <taxon>Streptophyta</taxon>
        <taxon>Embryophyta</taxon>
        <taxon>Tracheophyta</taxon>
        <taxon>Spermatophyta</taxon>
        <taxon>Magnoliopsida</taxon>
        <taxon>Liliopsida</taxon>
        <taxon>Poales</taxon>
        <taxon>Poaceae</taxon>
        <taxon>BOP clade</taxon>
        <taxon>Pooideae</taxon>
        <taxon>Triticodae</taxon>
        <taxon>Triticeae</taxon>
        <taxon>Triticinae</taxon>
        <taxon>Triticum</taxon>
    </lineage>
</organism>
<reference evidence="2" key="1">
    <citation type="journal article" date="2013" name="Nature">
        <title>Draft genome of the wheat A-genome progenitor Triticum urartu.</title>
        <authorList>
            <person name="Ling H.Q."/>
            <person name="Zhao S."/>
            <person name="Liu D."/>
            <person name="Wang J."/>
            <person name="Sun H."/>
            <person name="Zhang C."/>
            <person name="Fan H."/>
            <person name="Li D."/>
            <person name="Dong L."/>
            <person name="Tao Y."/>
            <person name="Gao C."/>
            <person name="Wu H."/>
            <person name="Li Y."/>
            <person name="Cui Y."/>
            <person name="Guo X."/>
            <person name="Zheng S."/>
            <person name="Wang B."/>
            <person name="Yu K."/>
            <person name="Liang Q."/>
            <person name="Yang W."/>
            <person name="Lou X."/>
            <person name="Chen J."/>
            <person name="Feng M."/>
            <person name="Jian J."/>
            <person name="Zhang X."/>
            <person name="Luo G."/>
            <person name="Jiang Y."/>
            <person name="Liu J."/>
            <person name="Wang Z."/>
            <person name="Sha Y."/>
            <person name="Zhang B."/>
            <person name="Wu H."/>
            <person name="Tang D."/>
            <person name="Shen Q."/>
            <person name="Xue P."/>
            <person name="Zou S."/>
            <person name="Wang X."/>
            <person name="Liu X."/>
            <person name="Wang F."/>
            <person name="Yang Y."/>
            <person name="An X."/>
            <person name="Dong Z."/>
            <person name="Zhang K."/>
            <person name="Zhang X."/>
            <person name="Luo M.C."/>
            <person name="Dvorak J."/>
            <person name="Tong Y."/>
            <person name="Wang J."/>
            <person name="Yang H."/>
            <person name="Li Z."/>
            <person name="Wang D."/>
            <person name="Zhang A."/>
            <person name="Wang J."/>
        </authorList>
    </citation>
    <scope>NUCLEOTIDE SEQUENCE</scope>
</reference>